<keyword evidence="2" id="KW-1185">Reference proteome</keyword>
<organism evidence="1 2">
    <name type="scientific">Sphagnum troendelagicum</name>
    <dbReference type="NCBI Taxonomy" id="128251"/>
    <lineage>
        <taxon>Eukaryota</taxon>
        <taxon>Viridiplantae</taxon>
        <taxon>Streptophyta</taxon>
        <taxon>Embryophyta</taxon>
        <taxon>Bryophyta</taxon>
        <taxon>Sphagnophytina</taxon>
        <taxon>Sphagnopsida</taxon>
        <taxon>Sphagnales</taxon>
        <taxon>Sphagnaceae</taxon>
        <taxon>Sphagnum</taxon>
    </lineage>
</organism>
<dbReference type="Proteomes" id="UP001497512">
    <property type="component" value="Chromosome 19"/>
</dbReference>
<accession>A0ABP0U5S7</accession>
<gene>
    <name evidence="1" type="ORF">CSSPTR1EN2_LOCUS11700</name>
</gene>
<dbReference type="EMBL" id="OZ019911">
    <property type="protein sequence ID" value="CAK9213365.1"/>
    <property type="molecule type" value="Genomic_DNA"/>
</dbReference>
<protein>
    <submittedName>
        <fullName evidence="1">Uncharacterized protein</fullName>
    </submittedName>
</protein>
<proteinExistence type="predicted"/>
<evidence type="ECO:0000313" key="1">
    <source>
        <dbReference type="EMBL" id="CAK9213365.1"/>
    </source>
</evidence>
<name>A0ABP0U5S7_9BRYO</name>
<sequence>MVVFFFFHHKQNALPRKPKPCEFSQLLQQQQQEEEDDDLVTLTHFCKWVVRRRRKMISLSCHVVVAVFRYFVVDGRERVRDRDKPKNLKSSYDIP</sequence>
<reference evidence="1" key="1">
    <citation type="submission" date="2024-02" db="EMBL/GenBank/DDBJ databases">
        <authorList>
            <consortium name="ELIXIR-Norway"/>
            <consortium name="Elixir Norway"/>
        </authorList>
    </citation>
    <scope>NUCLEOTIDE SEQUENCE</scope>
</reference>
<evidence type="ECO:0000313" key="2">
    <source>
        <dbReference type="Proteomes" id="UP001497512"/>
    </source>
</evidence>